<evidence type="ECO:0000313" key="3">
    <source>
        <dbReference type="Proteomes" id="UP000637720"/>
    </source>
</evidence>
<dbReference type="Pfam" id="PF03960">
    <property type="entry name" value="ArsC"/>
    <property type="match status" value="1"/>
</dbReference>
<dbReference type="Gene3D" id="3.40.30.10">
    <property type="entry name" value="Glutaredoxin"/>
    <property type="match status" value="1"/>
</dbReference>
<sequence length="121" mass="13572">MPITFYGYPQCGTCRKAKQWLDARGIAYEAVNLVTDPPDKETLRALIEKSGLPVRKFFNTSGQRYRELGLKEKLPSMTDEEMLELLASDGKLIKRPIVTDGERVTVGFDEATFARVWGTGA</sequence>
<comment type="caution">
    <text evidence="2">The sequence shown here is derived from an EMBL/GenBank/DDBJ whole genome shotgun (WGS) entry which is preliminary data.</text>
</comment>
<name>A0A8J3B947_9BACI</name>
<comment type="similarity">
    <text evidence="1">Belongs to the ArsC family.</text>
</comment>
<keyword evidence="3" id="KW-1185">Reference proteome</keyword>
<evidence type="ECO:0000313" key="2">
    <source>
        <dbReference type="EMBL" id="GGK04441.1"/>
    </source>
</evidence>
<dbReference type="Proteomes" id="UP000637720">
    <property type="component" value="Unassembled WGS sequence"/>
</dbReference>
<dbReference type="SUPFAM" id="SSF52833">
    <property type="entry name" value="Thioredoxin-like"/>
    <property type="match status" value="1"/>
</dbReference>
<organism evidence="2 3">
    <name type="scientific">Calditerricola satsumensis</name>
    <dbReference type="NCBI Taxonomy" id="373054"/>
    <lineage>
        <taxon>Bacteria</taxon>
        <taxon>Bacillati</taxon>
        <taxon>Bacillota</taxon>
        <taxon>Bacilli</taxon>
        <taxon>Bacillales</taxon>
        <taxon>Bacillaceae</taxon>
        <taxon>Calditerricola</taxon>
    </lineage>
</organism>
<dbReference type="PROSITE" id="PS51354">
    <property type="entry name" value="GLUTAREDOXIN_2"/>
    <property type="match status" value="1"/>
</dbReference>
<protein>
    <submittedName>
        <fullName evidence="2">Arsenate reductase</fullName>
    </submittedName>
</protein>
<dbReference type="PANTHER" id="PTHR30041:SF8">
    <property type="entry name" value="PROTEIN YFFB"/>
    <property type="match status" value="1"/>
</dbReference>
<dbReference type="InterPro" id="IPR006504">
    <property type="entry name" value="Tscrpt_reg_Spx/MgsR"/>
</dbReference>
<dbReference type="CDD" id="cd03036">
    <property type="entry name" value="ArsC_like"/>
    <property type="match status" value="1"/>
</dbReference>
<proteinExistence type="inferred from homology"/>
<dbReference type="AlphaFoldDB" id="A0A8J3B947"/>
<dbReference type="PANTHER" id="PTHR30041">
    <property type="entry name" value="ARSENATE REDUCTASE"/>
    <property type="match status" value="1"/>
</dbReference>
<reference evidence="2" key="2">
    <citation type="submission" date="2020-09" db="EMBL/GenBank/DDBJ databases">
        <authorList>
            <person name="Sun Q."/>
            <person name="Ohkuma M."/>
        </authorList>
    </citation>
    <scope>NUCLEOTIDE SEQUENCE</scope>
    <source>
        <strain evidence="2">JCM 14719</strain>
    </source>
</reference>
<dbReference type="InterPro" id="IPR006660">
    <property type="entry name" value="Arsenate_reductase-like"/>
</dbReference>
<dbReference type="PROSITE" id="PS51353">
    <property type="entry name" value="ARSC"/>
    <property type="match status" value="1"/>
</dbReference>
<dbReference type="EMBL" id="BMOF01000041">
    <property type="protein sequence ID" value="GGK04441.1"/>
    <property type="molecule type" value="Genomic_DNA"/>
</dbReference>
<gene>
    <name evidence="2" type="primary">arsC</name>
    <name evidence="2" type="ORF">GCM10007043_18110</name>
</gene>
<accession>A0A8J3B947</accession>
<evidence type="ECO:0000256" key="1">
    <source>
        <dbReference type="PROSITE-ProRule" id="PRU01282"/>
    </source>
</evidence>
<reference evidence="2" key="1">
    <citation type="journal article" date="2014" name="Int. J. Syst. Evol. Microbiol.">
        <title>Complete genome sequence of Corynebacterium casei LMG S-19264T (=DSM 44701T), isolated from a smear-ripened cheese.</title>
        <authorList>
            <consortium name="US DOE Joint Genome Institute (JGI-PGF)"/>
            <person name="Walter F."/>
            <person name="Albersmeier A."/>
            <person name="Kalinowski J."/>
            <person name="Ruckert C."/>
        </authorList>
    </citation>
    <scope>NUCLEOTIDE SEQUENCE</scope>
    <source>
        <strain evidence="2">JCM 14719</strain>
    </source>
</reference>
<dbReference type="RefSeq" id="WP_054669930.1">
    <property type="nucleotide sequence ID" value="NZ_BMOF01000041.1"/>
</dbReference>
<dbReference type="InterPro" id="IPR036249">
    <property type="entry name" value="Thioredoxin-like_sf"/>
</dbReference>
<dbReference type="NCBIfam" id="TIGR01617">
    <property type="entry name" value="arsC_related"/>
    <property type="match status" value="1"/>
</dbReference>